<dbReference type="EMBL" id="JAMFMA010000001">
    <property type="protein sequence ID" value="MCL6273112.1"/>
    <property type="molecule type" value="Genomic_DNA"/>
</dbReference>
<evidence type="ECO:0000313" key="1">
    <source>
        <dbReference type="EMBL" id="MCL6273112.1"/>
    </source>
</evidence>
<reference evidence="1 2" key="1">
    <citation type="submission" date="2022-05" db="EMBL/GenBank/DDBJ databases">
        <authorList>
            <person name="Park J.-S."/>
        </authorList>
    </citation>
    <scope>NUCLEOTIDE SEQUENCE [LARGE SCALE GENOMIC DNA]</scope>
    <source>
        <strain evidence="1 2">2012CJ35-5</strain>
    </source>
</reference>
<organism evidence="1 2">
    <name type="scientific">Flagellimonas spongiicola</name>
    <dbReference type="NCBI Taxonomy" id="2942208"/>
    <lineage>
        <taxon>Bacteria</taxon>
        <taxon>Pseudomonadati</taxon>
        <taxon>Bacteroidota</taxon>
        <taxon>Flavobacteriia</taxon>
        <taxon>Flavobacteriales</taxon>
        <taxon>Flavobacteriaceae</taxon>
        <taxon>Flagellimonas</taxon>
    </lineage>
</organism>
<protein>
    <recommendedName>
        <fullName evidence="3">WD40 repeat protein</fullName>
    </recommendedName>
</protein>
<gene>
    <name evidence="1" type="ORF">M3P19_03775</name>
</gene>
<proteinExistence type="predicted"/>
<sequence length="288" mass="33328">MFRILFLAYLLTGSQLHAQIKIFEPQHISDNRSFGISIAPEGNQLLFVKAYGGRDSLHLFESRRINGKWKKAQKAFFANTNVNQIDPTFSPNGKHILFDSLLTEERGYDVYMLTKTAESWTKPKLLPKTINTAKHEFYATMALNGNIYFTRRNESNDIYVSKWSNEGYSKAEVLKGGINTKFSDSNPYISANEDFLIFISNRDGGYGNTDLYISFKNKDDFWSTPQNLGDFINTKASEFCPTIALKTKRFLFSRTIIQNEIRIENIYELPLRKLQLKKKRKQAIWPKQ</sequence>
<keyword evidence="2" id="KW-1185">Reference proteome</keyword>
<evidence type="ECO:0008006" key="3">
    <source>
        <dbReference type="Google" id="ProtNLM"/>
    </source>
</evidence>
<name>A0ABT0PQY7_9FLAO</name>
<dbReference type="Gene3D" id="2.120.10.30">
    <property type="entry name" value="TolB, C-terminal domain"/>
    <property type="match status" value="1"/>
</dbReference>
<dbReference type="InterPro" id="IPR011042">
    <property type="entry name" value="6-blade_b-propeller_TolB-like"/>
</dbReference>
<dbReference type="SUPFAM" id="SSF82171">
    <property type="entry name" value="DPP6 N-terminal domain-like"/>
    <property type="match status" value="1"/>
</dbReference>
<evidence type="ECO:0000313" key="2">
    <source>
        <dbReference type="Proteomes" id="UP001203607"/>
    </source>
</evidence>
<accession>A0ABT0PQY7</accession>
<dbReference type="Pfam" id="PF07676">
    <property type="entry name" value="PD40"/>
    <property type="match status" value="2"/>
</dbReference>
<comment type="caution">
    <text evidence="1">The sequence shown here is derived from an EMBL/GenBank/DDBJ whole genome shotgun (WGS) entry which is preliminary data.</text>
</comment>
<dbReference type="RefSeq" id="WP_249656286.1">
    <property type="nucleotide sequence ID" value="NZ_JAMFMA010000001.1"/>
</dbReference>
<dbReference type="Proteomes" id="UP001203607">
    <property type="component" value="Unassembled WGS sequence"/>
</dbReference>
<dbReference type="InterPro" id="IPR011659">
    <property type="entry name" value="WD40"/>
</dbReference>